<feature type="region of interest" description="Disordered" evidence="2">
    <location>
        <begin position="1"/>
        <end position="25"/>
    </location>
</feature>
<gene>
    <name evidence="4" type="primary">Hnrnpl</name>
    <name evidence="4" type="ORF">AOXY_G27918</name>
</gene>
<dbReference type="NCBIfam" id="TIGR01649">
    <property type="entry name" value="hnRNP-L_PTB"/>
    <property type="match status" value="1"/>
</dbReference>
<dbReference type="CDD" id="cd12427">
    <property type="entry name" value="RRM4_hnRNPL_like"/>
    <property type="match status" value="1"/>
</dbReference>
<feature type="compositionally biased region" description="Basic and acidic residues" evidence="2">
    <location>
        <begin position="14"/>
        <end position="23"/>
    </location>
</feature>
<keyword evidence="4" id="KW-0687">Ribonucleoprotein</keyword>
<accession>A0AAD8FT68</accession>
<protein>
    <submittedName>
        <fullName evidence="4">Heterogeneous nuclear ribonucleoprotein L-like</fullName>
    </submittedName>
</protein>
<dbReference type="PROSITE" id="PS50102">
    <property type="entry name" value="RRM"/>
    <property type="match status" value="1"/>
</dbReference>
<dbReference type="EMBL" id="JAGXEW010000033">
    <property type="protein sequence ID" value="KAK1154893.1"/>
    <property type="molecule type" value="Genomic_DNA"/>
</dbReference>
<dbReference type="InterPro" id="IPR006536">
    <property type="entry name" value="HnRNP-L/PTB"/>
</dbReference>
<dbReference type="GO" id="GO:1990904">
    <property type="term" value="C:ribonucleoprotein complex"/>
    <property type="evidence" value="ECO:0007669"/>
    <property type="project" value="UniProtKB-KW"/>
</dbReference>
<proteinExistence type="predicted"/>
<keyword evidence="5" id="KW-1185">Reference proteome</keyword>
<dbReference type="GO" id="GO:0003723">
    <property type="term" value="F:RNA binding"/>
    <property type="evidence" value="ECO:0007669"/>
    <property type="project" value="UniProtKB-UniRule"/>
</dbReference>
<dbReference type="InterPro" id="IPR000504">
    <property type="entry name" value="RRM_dom"/>
</dbReference>
<evidence type="ECO:0000256" key="2">
    <source>
        <dbReference type="SAM" id="MobiDB-lite"/>
    </source>
</evidence>
<comment type="caution">
    <text evidence="4">The sequence shown here is derived from an EMBL/GenBank/DDBJ whole genome shotgun (WGS) entry which is preliminary data.</text>
</comment>
<dbReference type="SMART" id="SM00360">
    <property type="entry name" value="RRM"/>
    <property type="match status" value="2"/>
</dbReference>
<evidence type="ECO:0000313" key="4">
    <source>
        <dbReference type="EMBL" id="KAK1154893.1"/>
    </source>
</evidence>
<dbReference type="Pfam" id="PF22976">
    <property type="entry name" value="RRM_10"/>
    <property type="match status" value="1"/>
</dbReference>
<organism evidence="4 5">
    <name type="scientific">Acipenser oxyrinchus oxyrinchus</name>
    <dbReference type="NCBI Taxonomy" id="40147"/>
    <lineage>
        <taxon>Eukaryota</taxon>
        <taxon>Metazoa</taxon>
        <taxon>Chordata</taxon>
        <taxon>Craniata</taxon>
        <taxon>Vertebrata</taxon>
        <taxon>Euteleostomi</taxon>
        <taxon>Actinopterygii</taxon>
        <taxon>Chondrostei</taxon>
        <taxon>Acipenseriformes</taxon>
        <taxon>Acipenseridae</taxon>
        <taxon>Acipenser</taxon>
    </lineage>
</organism>
<reference evidence="4" key="1">
    <citation type="submission" date="2022-02" db="EMBL/GenBank/DDBJ databases">
        <title>Atlantic sturgeon de novo genome assembly.</title>
        <authorList>
            <person name="Stock M."/>
            <person name="Klopp C."/>
            <person name="Guiguen Y."/>
            <person name="Cabau C."/>
            <person name="Parinello H."/>
            <person name="Santidrian Yebra-Pimentel E."/>
            <person name="Kuhl H."/>
            <person name="Dirks R.P."/>
            <person name="Guessner J."/>
            <person name="Wuertz S."/>
            <person name="Du K."/>
            <person name="Schartl M."/>
        </authorList>
    </citation>
    <scope>NUCLEOTIDE SEQUENCE</scope>
    <source>
        <strain evidence="4">STURGEONOMICS-FGT-2020</strain>
        <tissue evidence="4">Whole blood</tissue>
    </source>
</reference>
<dbReference type="Proteomes" id="UP001230051">
    <property type="component" value="Unassembled WGS sequence"/>
</dbReference>
<keyword evidence="1" id="KW-0694">RNA-binding</keyword>
<feature type="domain" description="RRM" evidence="3">
    <location>
        <begin position="26"/>
        <end position="95"/>
    </location>
</feature>
<dbReference type="GO" id="GO:0005634">
    <property type="term" value="C:nucleus"/>
    <property type="evidence" value="ECO:0007669"/>
    <property type="project" value="InterPro"/>
</dbReference>
<dbReference type="PANTHER" id="PTHR15592">
    <property type="entry name" value="MATRIN 3/NUCLEAR PROTEIN 220-RELATED"/>
    <property type="match status" value="1"/>
</dbReference>
<dbReference type="Pfam" id="PF00076">
    <property type="entry name" value="RRM_1"/>
    <property type="match status" value="1"/>
</dbReference>
<evidence type="ECO:0000259" key="3">
    <source>
        <dbReference type="PROSITE" id="PS50102"/>
    </source>
</evidence>
<dbReference type="Pfam" id="PF13893">
    <property type="entry name" value="RRM_5"/>
    <property type="match status" value="2"/>
</dbReference>
<dbReference type="GO" id="GO:0006397">
    <property type="term" value="P:mRNA processing"/>
    <property type="evidence" value="ECO:0007669"/>
    <property type="project" value="InterPro"/>
</dbReference>
<evidence type="ECO:0000256" key="1">
    <source>
        <dbReference type="PROSITE-ProRule" id="PRU00176"/>
    </source>
</evidence>
<dbReference type="AlphaFoldDB" id="A0AAD8FT68"/>
<dbReference type="SUPFAM" id="SSF54928">
    <property type="entry name" value="RNA-binding domain, RBD"/>
    <property type="match status" value="3"/>
</dbReference>
<sequence length="494" mass="55103">MESEENSQTTLSKHSAEGHRRADPSPVVHVRGLLEEITEGELVEALQGFGEVSNVRLLPRNQALVEFESLSAAEDCVESEVTISGQQVFLSFSNSSQINERTESGRDPNHVLLFTVLNPLYPVTTDMLYLICCPYGEVLRIAIFRRNGLQAMVEYPLQTQFDCVETAQAVKAVLQGAELFSGCCSLRIEFAKPSKLSVLKNDSETRDYTVPPFYKAEAQTRPALLGHHPSAFHAAVYGRPGHYSTPRPLLESTRDPESLEAGIPSLLSLPMPQRPPSHGPPPPLALGRVLMLHGLEPSQFNCERVFNLLCVFSNVELVKFLRNKPGVAMVQMGDEYAVERAVMHLNNSVIFDSKIGACVSKQPEIIPGRSFELEDGSSSYKDFYMSKNNRFTSQEKTAKNRFQHPSHTLHFFSAPPEVTADNFEEVCDSLKLPSFYSCKIFPPKNKSSSGLIEWDSIPKAMEALVVLNHHLMRQADQKVPYTLRLCFSNAGDRE</sequence>
<name>A0AAD8FT68_ACIOX</name>
<dbReference type="InterPro" id="IPR035979">
    <property type="entry name" value="RBD_domain_sf"/>
</dbReference>
<dbReference type="Gene3D" id="3.30.70.330">
    <property type="match status" value="4"/>
</dbReference>
<feature type="compositionally biased region" description="Polar residues" evidence="2">
    <location>
        <begin position="1"/>
        <end position="13"/>
    </location>
</feature>
<evidence type="ECO:0000313" key="5">
    <source>
        <dbReference type="Proteomes" id="UP001230051"/>
    </source>
</evidence>
<dbReference type="InterPro" id="IPR055204">
    <property type="entry name" value="HNRNPL_RRM"/>
</dbReference>
<dbReference type="InterPro" id="IPR012677">
    <property type="entry name" value="Nucleotide-bd_a/b_plait_sf"/>
</dbReference>